<dbReference type="EMBL" id="JAPVES010000027">
    <property type="protein sequence ID" value="MCZ3371748.1"/>
    <property type="molecule type" value="Genomic_DNA"/>
</dbReference>
<evidence type="ECO:0000313" key="3">
    <source>
        <dbReference type="Proteomes" id="UP001068021"/>
    </source>
</evidence>
<dbReference type="EMBL" id="JAPVER010000020">
    <property type="protein sequence ID" value="MCZ3366543.1"/>
    <property type="molecule type" value="Genomic_DNA"/>
</dbReference>
<reference evidence="2" key="1">
    <citation type="submission" date="2022-12" db="EMBL/GenBank/DDBJ databases">
        <title>Reclassification of two methanogenic archaea species isolated from the Kolyma lowland permafrost.</title>
        <authorList>
            <person name="Trubitsyn V.E."/>
            <person name="Rivkina E.M."/>
            <person name="Shcherbakova V.A."/>
        </authorList>
    </citation>
    <scope>NUCLEOTIDE SEQUENCE</scope>
    <source>
        <strain evidence="1">M2</strain>
        <strain evidence="2">MK4</strain>
    </source>
</reference>
<proteinExistence type="predicted"/>
<keyword evidence="3" id="KW-1185">Reference proteome</keyword>
<name>A0A9E5A534_9EURY</name>
<evidence type="ECO:0000313" key="2">
    <source>
        <dbReference type="EMBL" id="MCZ3371748.1"/>
    </source>
</evidence>
<organism evidence="2">
    <name type="scientific">Methanobacterium veterum</name>
    <dbReference type="NCBI Taxonomy" id="408577"/>
    <lineage>
        <taxon>Archaea</taxon>
        <taxon>Methanobacteriati</taxon>
        <taxon>Methanobacteriota</taxon>
        <taxon>Methanomada group</taxon>
        <taxon>Methanobacteria</taxon>
        <taxon>Methanobacteriales</taxon>
        <taxon>Methanobacteriaceae</taxon>
        <taxon>Methanobacterium</taxon>
    </lineage>
</organism>
<protein>
    <submittedName>
        <fullName evidence="2">Uncharacterized protein</fullName>
    </submittedName>
</protein>
<dbReference type="Proteomes" id="UP001068021">
    <property type="component" value="Unassembled WGS sequence"/>
</dbReference>
<gene>
    <name evidence="2" type="ORF">O3H35_03795</name>
    <name evidence="1" type="ORF">O3H54_11690</name>
</gene>
<dbReference type="AlphaFoldDB" id="A0A9E5A534"/>
<sequence length="91" mass="10493">MLISSHYINAALHYTGRLRSDKDIKHNKLSGVLKREEYFDENSIKISELFRELEEMRPSQVYGTGKNGNTAKLAKSIYLQIKEFCGEILNV</sequence>
<dbReference type="Proteomes" id="UP001074446">
    <property type="component" value="Unassembled WGS sequence"/>
</dbReference>
<comment type="caution">
    <text evidence="2">The sequence shown here is derived from an EMBL/GenBank/DDBJ whole genome shotgun (WGS) entry which is preliminary data.</text>
</comment>
<accession>A0A9E5A534</accession>
<evidence type="ECO:0000313" key="1">
    <source>
        <dbReference type="EMBL" id="MCZ3366543.1"/>
    </source>
</evidence>
<dbReference type="RefSeq" id="WP_048082806.1">
    <property type="nucleotide sequence ID" value="NZ_JAPVER010000020.1"/>
</dbReference>